<sequence length="51" mass="6022">MRQCFGAYKINTYVNHNAYITQALALNNGSKIIFKTYWGLHNRFIMVHLFV</sequence>
<reference evidence="2" key="1">
    <citation type="submission" date="2010-03" db="EMBL/GenBank/DDBJ databases">
        <title>Complete sequence of Mobiluncus curtisii ATCC 43063.</title>
        <authorList>
            <person name="Muzny D."/>
            <person name="Qin X."/>
            <person name="Deng J."/>
            <person name="Jiang H."/>
            <person name="Liu Y."/>
            <person name="Qu J."/>
            <person name="Song X.-Z."/>
            <person name="Zhang L."/>
            <person name="Thornton R."/>
            <person name="Coyle M."/>
            <person name="Francisco L."/>
            <person name="Jackson L."/>
            <person name="Javaid M."/>
            <person name="Korchina V."/>
            <person name="Kovar C."/>
            <person name="Mata R."/>
            <person name="Mathew T."/>
            <person name="Ngo R."/>
            <person name="Nguyen L."/>
            <person name="Nguyen N."/>
            <person name="Okwuonu G."/>
            <person name="Ongeri F."/>
            <person name="Pham C."/>
            <person name="Simmons D."/>
            <person name="Wilczek-Boney K."/>
            <person name="Hale W."/>
            <person name="Jakkamsetti A."/>
            <person name="Pham P."/>
            <person name="Ruth R."/>
            <person name="San Lucas F."/>
            <person name="Warren J."/>
            <person name="Zhang J."/>
            <person name="Zhao Z."/>
            <person name="Zhou C."/>
            <person name="Zhu D."/>
            <person name="Lee S."/>
            <person name="Bess C."/>
            <person name="Blankenburg K."/>
            <person name="Forbes L."/>
            <person name="Fu Q."/>
            <person name="Gubbala S."/>
            <person name="Hirani K."/>
            <person name="Jayaseelan J.C."/>
            <person name="Lara F."/>
            <person name="Munidasa M."/>
            <person name="Palculict T."/>
            <person name="Patil S."/>
            <person name="Pu L.-L."/>
            <person name="Saada N."/>
            <person name="Tang L."/>
            <person name="Weissenberger G."/>
            <person name="Zhu Y."/>
            <person name="Hemphill L."/>
            <person name="Shang Y."/>
            <person name="Youmans B."/>
            <person name="Ayvaz T."/>
            <person name="Ross M."/>
            <person name="Santibanez J."/>
            <person name="Aqrawi P."/>
            <person name="Gross S."/>
            <person name="Joshi V."/>
            <person name="Fowler G."/>
            <person name="Nazareth L."/>
            <person name="Reid J."/>
            <person name="Worley K."/>
            <person name="Petrosino J."/>
            <person name="Highlander S."/>
            <person name="Gibbs R."/>
            <person name="Gibbs R."/>
        </authorList>
    </citation>
    <scope>NUCLEOTIDE SEQUENCE [LARGE SCALE GENOMIC DNA]</scope>
    <source>
        <strain evidence="2">ATCC 19194</strain>
    </source>
</reference>
<dbReference type="EMBL" id="ADMT01000207">
    <property type="protein sequence ID" value="EFF81749.1"/>
    <property type="molecule type" value="Genomic_DNA"/>
</dbReference>
<evidence type="ECO:0000313" key="1">
    <source>
        <dbReference type="EMBL" id="EFF81749.1"/>
    </source>
</evidence>
<evidence type="ECO:0000313" key="2">
    <source>
        <dbReference type="Proteomes" id="UP000003085"/>
    </source>
</evidence>
<dbReference type="Proteomes" id="UP000003085">
    <property type="component" value="Unassembled WGS sequence"/>
</dbReference>
<gene>
    <name evidence="1" type="ORF">HMP0015_2758</name>
</gene>
<protein>
    <submittedName>
        <fullName evidence="1">Uncharacterized protein</fullName>
    </submittedName>
</protein>
<dbReference type="AlphaFoldDB" id="D4XSR6"/>
<dbReference type="HOGENOM" id="CLU_3094505_0_0_6"/>
<accession>D4XSR6</accession>
<organism evidence="1 2">
    <name type="scientific">Acinetobacter haemolyticus ATCC 19194</name>
    <dbReference type="NCBI Taxonomy" id="707232"/>
    <lineage>
        <taxon>Bacteria</taxon>
        <taxon>Pseudomonadati</taxon>
        <taxon>Pseudomonadota</taxon>
        <taxon>Gammaproteobacteria</taxon>
        <taxon>Moraxellales</taxon>
        <taxon>Moraxellaceae</taxon>
        <taxon>Acinetobacter</taxon>
    </lineage>
</organism>
<comment type="caution">
    <text evidence="1">The sequence shown here is derived from an EMBL/GenBank/DDBJ whole genome shotgun (WGS) entry which is preliminary data.</text>
</comment>
<name>D4XSR6_ACIHA</name>
<proteinExistence type="predicted"/>